<feature type="transmembrane region" description="Helical" evidence="9">
    <location>
        <begin position="137"/>
        <end position="161"/>
    </location>
</feature>
<dbReference type="PANTHER" id="PTHR43337">
    <property type="entry name" value="XANTHINE/URACIL PERMEASE C887.17-RELATED"/>
    <property type="match status" value="1"/>
</dbReference>
<evidence type="ECO:0000256" key="3">
    <source>
        <dbReference type="ARBA" id="ARBA00022448"/>
    </source>
</evidence>
<evidence type="ECO:0000256" key="1">
    <source>
        <dbReference type="ARBA" id="ARBA00004651"/>
    </source>
</evidence>
<evidence type="ECO:0000256" key="8">
    <source>
        <dbReference type="PIRNR" id="PIRNR005353"/>
    </source>
</evidence>
<dbReference type="Pfam" id="PF00860">
    <property type="entry name" value="Xan_ur_permease"/>
    <property type="match status" value="1"/>
</dbReference>
<dbReference type="GO" id="GO:0005886">
    <property type="term" value="C:plasma membrane"/>
    <property type="evidence" value="ECO:0007669"/>
    <property type="project" value="UniProtKB-SubCell"/>
</dbReference>
<proteinExistence type="inferred from homology"/>
<evidence type="ECO:0000256" key="9">
    <source>
        <dbReference type="SAM" id="Phobius"/>
    </source>
</evidence>
<dbReference type="InterPro" id="IPR045018">
    <property type="entry name" value="Azg-like"/>
</dbReference>
<evidence type="ECO:0000256" key="2">
    <source>
        <dbReference type="ARBA" id="ARBA00005697"/>
    </source>
</evidence>
<protein>
    <submittedName>
        <fullName evidence="10">Uncharacterized protein</fullName>
    </submittedName>
</protein>
<comment type="similarity">
    <text evidence="2 8">Belongs to the nucleobase:cation symporter-2 (NCS2) (TC 2.A.40) family. Azg-like subfamily.</text>
</comment>
<reference evidence="10" key="1">
    <citation type="submission" date="2016-04" db="EMBL/GenBank/DDBJ databases">
        <authorList>
            <person name="Evans L.H."/>
            <person name="Alamgir A."/>
            <person name="Owens N."/>
            <person name="Weber N.D."/>
            <person name="Virtaneva K."/>
            <person name="Barbian K."/>
            <person name="Babar A."/>
            <person name="Rosenke K."/>
        </authorList>
    </citation>
    <scope>NUCLEOTIDE SEQUENCE</scope>
    <source>
        <strain evidence="10">86</strain>
    </source>
</reference>
<dbReference type="GO" id="GO:0005345">
    <property type="term" value="F:purine nucleobase transmembrane transporter activity"/>
    <property type="evidence" value="ECO:0007669"/>
    <property type="project" value="TreeGrafter"/>
</dbReference>
<evidence type="ECO:0000313" key="10">
    <source>
        <dbReference type="EMBL" id="SBV97306.1"/>
    </source>
</evidence>
<keyword evidence="6 8" id="KW-1133">Transmembrane helix</keyword>
<accession>A0A212JCY4</accession>
<evidence type="ECO:0000256" key="6">
    <source>
        <dbReference type="ARBA" id="ARBA00022989"/>
    </source>
</evidence>
<feature type="transmembrane region" description="Helical" evidence="9">
    <location>
        <begin position="82"/>
        <end position="101"/>
    </location>
</feature>
<dbReference type="PIRSF" id="PIRSF005353">
    <property type="entry name" value="PbuG"/>
    <property type="match status" value="1"/>
</dbReference>
<keyword evidence="3 8" id="KW-0813">Transport</keyword>
<feature type="transmembrane region" description="Helical" evidence="9">
    <location>
        <begin position="56"/>
        <end position="75"/>
    </location>
</feature>
<evidence type="ECO:0000256" key="5">
    <source>
        <dbReference type="ARBA" id="ARBA00022692"/>
    </source>
</evidence>
<sequence>MDTVTRRINAFFRLEENKTCIRNEFFGGLTTFMAMAYVVFVVPGMLADAGMPKEPAITALICITTAVTLGMGLWANFPVAAAPGLGISAFFAYYVCGTLHLPWQTALGAVFISGAVFLLLTITRLRQMIIDAVPTDLKYAIVAGIGTFIAFIGLKNCGIIVAHPQNFVALGNVTAPTALLALFGICLISAMMAKGIRVAIPAGIILITIAGMAAGEVPLPSKLADVMTFSVPSPAPLIGQLDLMGAVHYGLFSIIFTITVVDLFDNIGTLIGLSRKANLMDEQGHIPGLDRALITDSIGAMGSAVMGTPTVTAYIESASGIAAGGRTGLTAVFTALFFLLTLLFVPLVALVPGFATAPALVIVGALMLQEVKHIDFADFRIALPAFLTIVMMPLTFSIAAGFGFGFISYVLLQAFTGEFRKVSLTMWVISLCFAVNFALRLH</sequence>
<dbReference type="InterPro" id="IPR006043">
    <property type="entry name" value="NCS2"/>
</dbReference>
<feature type="transmembrane region" description="Helical" evidence="9">
    <location>
        <begin position="195"/>
        <end position="214"/>
    </location>
</feature>
<feature type="transmembrane region" description="Helical" evidence="9">
    <location>
        <begin position="424"/>
        <end position="441"/>
    </location>
</feature>
<keyword evidence="7 8" id="KW-0472">Membrane</keyword>
<evidence type="ECO:0000256" key="7">
    <source>
        <dbReference type="ARBA" id="ARBA00023136"/>
    </source>
</evidence>
<organism evidence="10">
    <name type="scientific">uncultured delta proteobacterium</name>
    <dbReference type="NCBI Taxonomy" id="34034"/>
    <lineage>
        <taxon>Bacteria</taxon>
        <taxon>Deltaproteobacteria</taxon>
        <taxon>environmental samples</taxon>
    </lineage>
</organism>
<dbReference type="EMBL" id="FLUQ01000001">
    <property type="protein sequence ID" value="SBV97306.1"/>
    <property type="molecule type" value="Genomic_DNA"/>
</dbReference>
<keyword evidence="5 8" id="KW-0812">Transmembrane</keyword>
<feature type="transmembrane region" description="Helical" evidence="9">
    <location>
        <begin position="381"/>
        <end position="412"/>
    </location>
</feature>
<feature type="transmembrane region" description="Helical" evidence="9">
    <location>
        <begin position="25"/>
        <end position="44"/>
    </location>
</feature>
<name>A0A212JCY4_9DELT</name>
<gene>
    <name evidence="10" type="ORF">KL86DPRO_11194</name>
</gene>
<feature type="transmembrane region" description="Helical" evidence="9">
    <location>
        <begin position="249"/>
        <end position="273"/>
    </location>
</feature>
<keyword evidence="4 8" id="KW-1003">Cell membrane</keyword>
<dbReference type="InterPro" id="IPR026033">
    <property type="entry name" value="Azg-like_bact_archaea"/>
</dbReference>
<dbReference type="PANTHER" id="PTHR43337:SF1">
    <property type="entry name" value="XANTHINE_URACIL PERMEASE C887.17-RELATED"/>
    <property type="match status" value="1"/>
</dbReference>
<feature type="transmembrane region" description="Helical" evidence="9">
    <location>
        <begin position="351"/>
        <end position="369"/>
    </location>
</feature>
<feature type="transmembrane region" description="Helical" evidence="9">
    <location>
        <begin position="107"/>
        <end position="125"/>
    </location>
</feature>
<comment type="subcellular location">
    <subcellularLocation>
        <location evidence="1 8">Cell membrane</location>
        <topology evidence="1 8">Multi-pass membrane protein</topology>
    </subcellularLocation>
</comment>
<evidence type="ECO:0000256" key="4">
    <source>
        <dbReference type="ARBA" id="ARBA00022475"/>
    </source>
</evidence>
<dbReference type="AlphaFoldDB" id="A0A212JCY4"/>
<feature type="transmembrane region" description="Helical" evidence="9">
    <location>
        <begin position="167"/>
        <end position="188"/>
    </location>
</feature>